<dbReference type="Pfam" id="PF01796">
    <property type="entry name" value="OB_ChsH2_C"/>
    <property type="match status" value="1"/>
</dbReference>
<name>A0ABN3UFR1_9ACTN</name>
<sequence>MPQPGTGLPPMRTVLEYPYTRTTGPVMGAFLTGIRDGRLLGGRIGERVVCPPLEYEPGTGAPAGLDLVDLGPGGTVSSWTWVREPTATHPFRHPFAFALIVPDGASSGFPHVVDAGSPERMSTGMRVTARFKEQRRGSITDLWFVPEEDGARAAPPVEGGDPVTLAEQPVSLTYVEPYHPHRVRFLNGLLEGVITGQRSPVTGKVYVPGRGYDHLERTLMTEEHDVAVSGRGSVSSFTEITPVQYHGQKETEPYIRASILLDGSDSPITGVDIRTIPLSEFRVGLRLRAVWRPAGERDVSAFDNRSTGGWEGVIERWEPTGEPDADSRALEEHAF</sequence>
<dbReference type="PANTHER" id="PTHR34075">
    <property type="entry name" value="BLR3430 PROTEIN"/>
    <property type="match status" value="1"/>
</dbReference>
<organism evidence="2 3">
    <name type="scientific">Actinocorallia aurantiaca</name>
    <dbReference type="NCBI Taxonomy" id="46204"/>
    <lineage>
        <taxon>Bacteria</taxon>
        <taxon>Bacillati</taxon>
        <taxon>Actinomycetota</taxon>
        <taxon>Actinomycetes</taxon>
        <taxon>Streptosporangiales</taxon>
        <taxon>Thermomonosporaceae</taxon>
        <taxon>Actinocorallia</taxon>
    </lineage>
</organism>
<dbReference type="PANTHER" id="PTHR34075:SF5">
    <property type="entry name" value="BLR3430 PROTEIN"/>
    <property type="match status" value="1"/>
</dbReference>
<proteinExistence type="predicted"/>
<dbReference type="RefSeq" id="WP_344452774.1">
    <property type="nucleotide sequence ID" value="NZ_BAAATZ010000019.1"/>
</dbReference>
<dbReference type="InterPro" id="IPR052513">
    <property type="entry name" value="Thioester_dehydratase-like"/>
</dbReference>
<protein>
    <submittedName>
        <fullName evidence="2">OB-fold nucleic acid binding domain-containing protein</fullName>
    </submittedName>
</protein>
<reference evidence="2 3" key="1">
    <citation type="journal article" date="2019" name="Int. J. Syst. Evol. Microbiol.">
        <title>The Global Catalogue of Microorganisms (GCM) 10K type strain sequencing project: providing services to taxonomists for standard genome sequencing and annotation.</title>
        <authorList>
            <consortium name="The Broad Institute Genomics Platform"/>
            <consortium name="The Broad Institute Genome Sequencing Center for Infectious Disease"/>
            <person name="Wu L."/>
            <person name="Ma J."/>
        </authorList>
    </citation>
    <scope>NUCLEOTIDE SEQUENCE [LARGE SCALE GENOMIC DNA]</scope>
    <source>
        <strain evidence="2 3">JCM 8201</strain>
    </source>
</reference>
<feature type="domain" description="ChsH2 C-terminal OB-fold" evidence="1">
    <location>
        <begin position="226"/>
        <end position="292"/>
    </location>
</feature>
<dbReference type="InterPro" id="IPR002878">
    <property type="entry name" value="ChsH2_C"/>
</dbReference>
<keyword evidence="3" id="KW-1185">Reference proteome</keyword>
<dbReference type="Proteomes" id="UP001501842">
    <property type="component" value="Unassembled WGS sequence"/>
</dbReference>
<evidence type="ECO:0000313" key="3">
    <source>
        <dbReference type="Proteomes" id="UP001501842"/>
    </source>
</evidence>
<accession>A0ABN3UFR1</accession>
<evidence type="ECO:0000259" key="1">
    <source>
        <dbReference type="Pfam" id="PF01796"/>
    </source>
</evidence>
<gene>
    <name evidence="2" type="ORF">GCM10010439_46460</name>
</gene>
<evidence type="ECO:0000313" key="2">
    <source>
        <dbReference type="EMBL" id="GAA2731308.1"/>
    </source>
</evidence>
<dbReference type="SUPFAM" id="SSF50249">
    <property type="entry name" value="Nucleic acid-binding proteins"/>
    <property type="match status" value="2"/>
</dbReference>
<comment type="caution">
    <text evidence="2">The sequence shown here is derived from an EMBL/GenBank/DDBJ whole genome shotgun (WGS) entry which is preliminary data.</text>
</comment>
<dbReference type="InterPro" id="IPR012340">
    <property type="entry name" value="NA-bd_OB-fold"/>
</dbReference>
<dbReference type="EMBL" id="BAAATZ010000019">
    <property type="protein sequence ID" value="GAA2731308.1"/>
    <property type="molecule type" value="Genomic_DNA"/>
</dbReference>